<sequence length="70" mass="8158">MFFKKIQMRFDLWFDLIQRHQIVKVDDEQILSGRDERHGISDLLAWVICAALVAPKGLNVHWAQIVRLGA</sequence>
<evidence type="ECO:0000313" key="2">
    <source>
        <dbReference type="Proteomes" id="UP000638981"/>
    </source>
</evidence>
<evidence type="ECO:0000313" key="1">
    <source>
        <dbReference type="EMBL" id="GHC52463.1"/>
    </source>
</evidence>
<dbReference type="Proteomes" id="UP000638981">
    <property type="component" value="Unassembled WGS sequence"/>
</dbReference>
<reference evidence="1" key="2">
    <citation type="submission" date="2020-09" db="EMBL/GenBank/DDBJ databases">
        <authorList>
            <person name="Sun Q."/>
            <person name="Kim S."/>
        </authorList>
    </citation>
    <scope>NUCLEOTIDE SEQUENCE</scope>
    <source>
        <strain evidence="1">KCTC 23310</strain>
    </source>
</reference>
<dbReference type="EMBL" id="BMYJ01000004">
    <property type="protein sequence ID" value="GHC52463.1"/>
    <property type="molecule type" value="Genomic_DNA"/>
</dbReference>
<comment type="caution">
    <text evidence="1">The sequence shown here is derived from an EMBL/GenBank/DDBJ whole genome shotgun (WGS) entry which is preliminary data.</text>
</comment>
<gene>
    <name evidence="1" type="ORF">GCM10007315_13690</name>
</gene>
<proteinExistence type="predicted"/>
<keyword evidence="2" id="KW-1185">Reference proteome</keyword>
<organism evidence="1 2">
    <name type="scientific">Neogemmobacter tilapiae</name>
    <dbReference type="NCBI Taxonomy" id="875041"/>
    <lineage>
        <taxon>Bacteria</taxon>
        <taxon>Pseudomonadati</taxon>
        <taxon>Pseudomonadota</taxon>
        <taxon>Alphaproteobacteria</taxon>
        <taxon>Rhodobacterales</taxon>
        <taxon>Paracoccaceae</taxon>
        <taxon>Neogemmobacter</taxon>
    </lineage>
</organism>
<accession>A0A918TQJ0</accession>
<name>A0A918TQJ0_9RHOB</name>
<reference evidence="1" key="1">
    <citation type="journal article" date="2014" name="Int. J. Syst. Evol. Microbiol.">
        <title>Complete genome sequence of Corynebacterium casei LMG S-19264T (=DSM 44701T), isolated from a smear-ripened cheese.</title>
        <authorList>
            <consortium name="US DOE Joint Genome Institute (JGI-PGF)"/>
            <person name="Walter F."/>
            <person name="Albersmeier A."/>
            <person name="Kalinowski J."/>
            <person name="Ruckert C."/>
        </authorList>
    </citation>
    <scope>NUCLEOTIDE SEQUENCE</scope>
    <source>
        <strain evidence="1">KCTC 23310</strain>
    </source>
</reference>
<dbReference type="AlphaFoldDB" id="A0A918TQJ0"/>
<protein>
    <submittedName>
        <fullName evidence="1">Uncharacterized protein</fullName>
    </submittedName>
</protein>